<dbReference type="GO" id="GO:0016592">
    <property type="term" value="C:mediator complex"/>
    <property type="evidence" value="ECO:0007669"/>
    <property type="project" value="InterPro"/>
</dbReference>
<organism evidence="9 10">
    <name type="scientific">Aegilops tauschii subsp. strangulata</name>
    <name type="common">Goatgrass</name>
    <dbReference type="NCBI Taxonomy" id="200361"/>
    <lineage>
        <taxon>Eukaryota</taxon>
        <taxon>Viridiplantae</taxon>
        <taxon>Streptophyta</taxon>
        <taxon>Embryophyta</taxon>
        <taxon>Tracheophyta</taxon>
        <taxon>Spermatophyta</taxon>
        <taxon>Magnoliopsida</taxon>
        <taxon>Liliopsida</taxon>
        <taxon>Poales</taxon>
        <taxon>Poaceae</taxon>
        <taxon>BOP clade</taxon>
        <taxon>Pooideae</taxon>
        <taxon>Triticodae</taxon>
        <taxon>Triticeae</taxon>
        <taxon>Triticinae</taxon>
        <taxon>Aegilops</taxon>
    </lineage>
</organism>
<comment type="function">
    <text evidence="7">Component of the Mediator complex, a coactivator involved in the regulated transcription of nearly all RNA polymerase II-dependent genes. Mediator functions as a bridge to convey information from gene-specific regulatory proteins to the basal RNA polymerase II transcription machinery. Mediator is recruited to promoters by direct interactions with regulatory proteins and serves as a scaffold for the assembly of a functional preinitiation complex with RNA polymerase II and the general transcription factors.</text>
</comment>
<sequence>GPAGSMDAMEEDTPPALPPPPPPTTGAKQPPYKDPDDGRQRFLLELEFIQCLANPIYINCTVTLLTASVSNWLVRD</sequence>
<comment type="subunit">
    <text evidence="7">Component of the Mediator complex.</text>
</comment>
<reference evidence="10" key="2">
    <citation type="journal article" date="2017" name="Nat. Plants">
        <title>The Aegilops tauschii genome reveals multiple impacts of transposons.</title>
        <authorList>
            <person name="Zhao G."/>
            <person name="Zou C."/>
            <person name="Li K."/>
            <person name="Wang K."/>
            <person name="Li T."/>
            <person name="Gao L."/>
            <person name="Zhang X."/>
            <person name="Wang H."/>
            <person name="Yang Z."/>
            <person name="Liu X."/>
            <person name="Jiang W."/>
            <person name="Mao L."/>
            <person name="Kong X."/>
            <person name="Jiao Y."/>
            <person name="Jia J."/>
        </authorList>
    </citation>
    <scope>NUCLEOTIDE SEQUENCE [LARGE SCALE GENOMIC DNA]</scope>
    <source>
        <strain evidence="10">cv. AL8/78</strain>
    </source>
</reference>
<keyword evidence="3 7" id="KW-0805">Transcription regulation</keyword>
<reference evidence="9" key="5">
    <citation type="journal article" date="2021" name="G3 (Bethesda)">
        <title>Aegilops tauschii genome assembly Aet v5.0 features greater sequence contiguity and improved annotation.</title>
        <authorList>
            <person name="Wang L."/>
            <person name="Zhu T."/>
            <person name="Rodriguez J.C."/>
            <person name="Deal K.R."/>
            <person name="Dubcovsky J."/>
            <person name="McGuire P.E."/>
            <person name="Lux T."/>
            <person name="Spannagl M."/>
            <person name="Mayer K.F.X."/>
            <person name="Baldrich P."/>
            <person name="Meyers B.C."/>
            <person name="Huo N."/>
            <person name="Gu Y.Q."/>
            <person name="Zhou H."/>
            <person name="Devos K.M."/>
            <person name="Bennetzen J.L."/>
            <person name="Unver T."/>
            <person name="Budak H."/>
            <person name="Gulick P.J."/>
            <person name="Galiba G."/>
            <person name="Kalapos B."/>
            <person name="Nelson D.R."/>
            <person name="Li P."/>
            <person name="You F.M."/>
            <person name="Luo M.C."/>
            <person name="Dvorak J."/>
        </authorList>
    </citation>
    <scope>NUCLEOTIDE SEQUENCE [LARGE SCALE GENOMIC DNA]</scope>
    <source>
        <strain evidence="9">cv. AL8/78</strain>
    </source>
</reference>
<feature type="region of interest" description="Disordered" evidence="8">
    <location>
        <begin position="1"/>
        <end position="39"/>
    </location>
</feature>
<evidence type="ECO:0000256" key="8">
    <source>
        <dbReference type="SAM" id="MobiDB-lite"/>
    </source>
</evidence>
<comment type="similarity">
    <text evidence="2 7">Belongs to the Mediator complex subunit 31 family.</text>
</comment>
<reference evidence="10" key="1">
    <citation type="journal article" date="2014" name="Science">
        <title>Ancient hybridizations among the ancestral genomes of bread wheat.</title>
        <authorList>
            <consortium name="International Wheat Genome Sequencing Consortium,"/>
            <person name="Marcussen T."/>
            <person name="Sandve S.R."/>
            <person name="Heier L."/>
            <person name="Spannagl M."/>
            <person name="Pfeifer M."/>
            <person name="Jakobsen K.S."/>
            <person name="Wulff B.B."/>
            <person name="Steuernagel B."/>
            <person name="Mayer K.F."/>
            <person name="Olsen O.A."/>
        </authorList>
    </citation>
    <scope>NUCLEOTIDE SEQUENCE [LARGE SCALE GENOMIC DNA]</scope>
    <source>
        <strain evidence="10">cv. AL8/78</strain>
    </source>
</reference>
<dbReference type="InterPro" id="IPR038089">
    <property type="entry name" value="Med31_sf"/>
</dbReference>
<evidence type="ECO:0000256" key="7">
    <source>
        <dbReference type="RuleBase" id="RU364129"/>
    </source>
</evidence>
<dbReference type="Gramene" id="AET1Gv20545200.2">
    <property type="protein sequence ID" value="AET1Gv20545200.2"/>
    <property type="gene ID" value="AET1Gv20545200"/>
</dbReference>
<dbReference type="AlphaFoldDB" id="A0A452YVC6"/>
<evidence type="ECO:0000256" key="2">
    <source>
        <dbReference type="ARBA" id="ARBA00006378"/>
    </source>
</evidence>
<proteinExistence type="inferred from homology"/>
<evidence type="ECO:0000256" key="6">
    <source>
        <dbReference type="ARBA" id="ARBA00023242"/>
    </source>
</evidence>
<dbReference type="GO" id="GO:0003712">
    <property type="term" value="F:transcription coregulator activity"/>
    <property type="evidence" value="ECO:0007669"/>
    <property type="project" value="InterPro"/>
</dbReference>
<dbReference type="InterPro" id="IPR008831">
    <property type="entry name" value="Mediator_Med31"/>
</dbReference>
<evidence type="ECO:0000256" key="5">
    <source>
        <dbReference type="ARBA" id="ARBA00023163"/>
    </source>
</evidence>
<dbReference type="EnsemblPlants" id="AET1Gv20545200.2">
    <property type="protein sequence ID" value="AET1Gv20545200.2"/>
    <property type="gene ID" value="AET1Gv20545200"/>
</dbReference>
<keyword evidence="6 7" id="KW-0539">Nucleus</keyword>
<feature type="compositionally biased region" description="Pro residues" evidence="8">
    <location>
        <begin position="15"/>
        <end position="24"/>
    </location>
</feature>
<accession>A0A452YVC6</accession>
<reference evidence="9" key="3">
    <citation type="journal article" date="2017" name="Nature">
        <title>Genome sequence of the progenitor of the wheat D genome Aegilops tauschii.</title>
        <authorList>
            <person name="Luo M.C."/>
            <person name="Gu Y.Q."/>
            <person name="Puiu D."/>
            <person name="Wang H."/>
            <person name="Twardziok S.O."/>
            <person name="Deal K.R."/>
            <person name="Huo N."/>
            <person name="Zhu T."/>
            <person name="Wang L."/>
            <person name="Wang Y."/>
            <person name="McGuire P.E."/>
            <person name="Liu S."/>
            <person name="Long H."/>
            <person name="Ramasamy R.K."/>
            <person name="Rodriguez J.C."/>
            <person name="Van S.L."/>
            <person name="Yuan L."/>
            <person name="Wang Z."/>
            <person name="Xia Z."/>
            <person name="Xiao L."/>
            <person name="Anderson O.D."/>
            <person name="Ouyang S."/>
            <person name="Liang Y."/>
            <person name="Zimin A.V."/>
            <person name="Pertea G."/>
            <person name="Qi P."/>
            <person name="Bennetzen J.L."/>
            <person name="Dai X."/>
            <person name="Dawson M.W."/>
            <person name="Muller H.G."/>
            <person name="Kugler K."/>
            <person name="Rivarola-Duarte L."/>
            <person name="Spannagl M."/>
            <person name="Mayer K.F.X."/>
            <person name="Lu F.H."/>
            <person name="Bevan M.W."/>
            <person name="Leroy P."/>
            <person name="Li P."/>
            <person name="You F.M."/>
            <person name="Sun Q."/>
            <person name="Liu Z."/>
            <person name="Lyons E."/>
            <person name="Wicker T."/>
            <person name="Salzberg S.L."/>
            <person name="Devos K.M."/>
            <person name="Dvorak J."/>
        </authorList>
    </citation>
    <scope>NUCLEOTIDE SEQUENCE [LARGE SCALE GENOMIC DNA]</scope>
    <source>
        <strain evidence="9">cv. AL8/78</strain>
    </source>
</reference>
<evidence type="ECO:0000313" key="9">
    <source>
        <dbReference type="EnsemblPlants" id="AET1Gv20545200.2"/>
    </source>
</evidence>
<evidence type="ECO:0000256" key="3">
    <source>
        <dbReference type="ARBA" id="ARBA00023015"/>
    </source>
</evidence>
<keyword evidence="5 7" id="KW-0804">Transcription</keyword>
<comment type="subcellular location">
    <subcellularLocation>
        <location evidence="1 7">Nucleus</location>
    </subcellularLocation>
</comment>
<name>A0A452YVC6_AEGTS</name>
<evidence type="ECO:0000256" key="1">
    <source>
        <dbReference type="ARBA" id="ARBA00004123"/>
    </source>
</evidence>
<evidence type="ECO:0000256" key="4">
    <source>
        <dbReference type="ARBA" id="ARBA00023159"/>
    </source>
</evidence>
<dbReference type="Proteomes" id="UP000015105">
    <property type="component" value="Chromosome 1D"/>
</dbReference>
<keyword evidence="4 7" id="KW-0010">Activator</keyword>
<dbReference type="Pfam" id="PF05669">
    <property type="entry name" value="Med31"/>
    <property type="match status" value="1"/>
</dbReference>
<keyword evidence="10" id="KW-1185">Reference proteome</keyword>
<protein>
    <recommendedName>
        <fullName evidence="7">Mediator of RNA polymerase II transcription subunit 31</fullName>
    </recommendedName>
</protein>
<evidence type="ECO:0000313" key="10">
    <source>
        <dbReference type="Proteomes" id="UP000015105"/>
    </source>
</evidence>
<reference evidence="9" key="4">
    <citation type="submission" date="2019-03" db="UniProtKB">
        <authorList>
            <consortium name="EnsemblPlants"/>
        </authorList>
    </citation>
    <scope>IDENTIFICATION</scope>
</reference>
<dbReference type="Gene3D" id="1.10.10.1340">
    <property type="entry name" value="Mediator of RNA polymerase II, submodule Med31 (Soh1)"/>
    <property type="match status" value="1"/>
</dbReference>
<dbReference type="GO" id="GO:0006355">
    <property type="term" value="P:regulation of DNA-templated transcription"/>
    <property type="evidence" value="ECO:0007669"/>
    <property type="project" value="InterPro"/>
</dbReference>